<dbReference type="CDD" id="cd05243">
    <property type="entry name" value="SDR_a5"/>
    <property type="match status" value="1"/>
</dbReference>
<gene>
    <name evidence="2" type="ORF">FC770_05455</name>
</gene>
<dbReference type="EMBL" id="SZPY01000001">
    <property type="protein sequence ID" value="TKI64567.1"/>
    <property type="molecule type" value="Genomic_DNA"/>
</dbReference>
<evidence type="ECO:0000313" key="2">
    <source>
        <dbReference type="EMBL" id="TKI64567.1"/>
    </source>
</evidence>
<dbReference type="RefSeq" id="WP_137065025.1">
    <property type="nucleotide sequence ID" value="NZ_CP040748.1"/>
</dbReference>
<evidence type="ECO:0000259" key="1">
    <source>
        <dbReference type="Pfam" id="PF13460"/>
    </source>
</evidence>
<name>A0A4U2YSV5_9ACTN</name>
<dbReference type="Gene3D" id="3.40.50.720">
    <property type="entry name" value="NAD(P)-binding Rossmann-like Domain"/>
    <property type="match status" value="1"/>
</dbReference>
<dbReference type="Proteomes" id="UP000307808">
    <property type="component" value="Unassembled WGS sequence"/>
</dbReference>
<dbReference type="OrthoDB" id="4248066at2"/>
<keyword evidence="3" id="KW-1185">Reference proteome</keyword>
<organism evidence="2 3">
    <name type="scientific">Nocardioides jishulii</name>
    <dbReference type="NCBI Taxonomy" id="2575440"/>
    <lineage>
        <taxon>Bacteria</taxon>
        <taxon>Bacillati</taxon>
        <taxon>Actinomycetota</taxon>
        <taxon>Actinomycetes</taxon>
        <taxon>Propionibacteriales</taxon>
        <taxon>Nocardioidaceae</taxon>
        <taxon>Nocardioides</taxon>
    </lineage>
</organism>
<sequence length="218" mass="22711">MSKVIIIGGHGKVALRLAPQLVERGDEVTSVFRNPDHEAEVAATGAQPVVGDVETMSTEALTELVRGHDAVVWSAGAGGGDPKRTYAVDRDAAIRSMDAARAAGVERYAMVSFLGASRENLPPKDDSFYPYADAKVAADEHLRDSGLAWTILQPGALTLDEPTGKIDRLDAVPEDGHTSVSRGDVAAVVAAVLADPATVGRSIAFRNGSTPIGDAVQG</sequence>
<comment type="caution">
    <text evidence="2">The sequence shown here is derived from an EMBL/GenBank/DDBJ whole genome shotgun (WGS) entry which is preliminary data.</text>
</comment>
<proteinExistence type="predicted"/>
<dbReference type="PANTHER" id="PTHR15020:SF50">
    <property type="entry name" value="UPF0659 PROTEIN YMR090W"/>
    <property type="match status" value="1"/>
</dbReference>
<dbReference type="AlphaFoldDB" id="A0A4U2YSV5"/>
<dbReference type="Pfam" id="PF13460">
    <property type="entry name" value="NAD_binding_10"/>
    <property type="match status" value="1"/>
</dbReference>
<dbReference type="InterPro" id="IPR036291">
    <property type="entry name" value="NAD(P)-bd_dom_sf"/>
</dbReference>
<feature type="domain" description="NAD(P)-binding" evidence="1">
    <location>
        <begin position="8"/>
        <end position="196"/>
    </location>
</feature>
<dbReference type="SUPFAM" id="SSF51735">
    <property type="entry name" value="NAD(P)-binding Rossmann-fold domains"/>
    <property type="match status" value="1"/>
</dbReference>
<dbReference type="InterPro" id="IPR016040">
    <property type="entry name" value="NAD(P)-bd_dom"/>
</dbReference>
<accession>A0A4U2YSV5</accession>
<protein>
    <submittedName>
        <fullName evidence="2">SDR family oxidoreductase</fullName>
    </submittedName>
</protein>
<reference evidence="2 3" key="1">
    <citation type="submission" date="2019-04" db="EMBL/GenBank/DDBJ databases">
        <authorList>
            <person name="Dong K."/>
        </authorList>
    </citation>
    <scope>NUCLEOTIDE SEQUENCE [LARGE SCALE GENOMIC DNA]</scope>
    <source>
        <strain evidence="3">dk3543</strain>
    </source>
</reference>
<dbReference type="PANTHER" id="PTHR15020">
    <property type="entry name" value="FLAVIN REDUCTASE-RELATED"/>
    <property type="match status" value="1"/>
</dbReference>
<evidence type="ECO:0000313" key="3">
    <source>
        <dbReference type="Proteomes" id="UP000307808"/>
    </source>
</evidence>